<evidence type="ECO:0000259" key="3">
    <source>
        <dbReference type="Pfam" id="PF25917"/>
    </source>
</evidence>
<dbReference type="Gene3D" id="2.40.30.170">
    <property type="match status" value="1"/>
</dbReference>
<dbReference type="EMBL" id="FZOY01000004">
    <property type="protein sequence ID" value="SNS84494.1"/>
    <property type="molecule type" value="Genomic_DNA"/>
</dbReference>
<dbReference type="OrthoDB" id="9813967at2"/>
<comment type="similarity">
    <text evidence="1">Belongs to the membrane fusion protein (MFP) (TC 8.A.1) family.</text>
</comment>
<accession>A0A239HWC5</accession>
<dbReference type="Pfam" id="PF25917">
    <property type="entry name" value="BSH_RND"/>
    <property type="match status" value="1"/>
</dbReference>
<sequence length="390" mass="41673">MSKTAIRRSLGRRLLTGVSTIAMTALTFAAAGYAVVQGADGIAQRAQAAPPPPVAEALPVSVTPLEVVDGYETVRKLVGRIEPEQDSTLSFEFGGRVIDILVDEGDHVEKGDLLARLDTSLLEAERERLEAVRDALEANLAFATLSVERRQALQERGYSSTETLDRARFDRDALTAQISETDAALRSTELQIEKSGLRAPYAGIVGTRSTDIGSSVAAGTPILQLMMDDVANVRVGVPFWLDAESLERASLSSDGRAFEARLIAVRPDIDPATRTRTAILRVEATDLPFGSTATVSVPRKVAQIGAWVHVRALREGAGGVWTILVVDSEDRVRPLAVDIQEVADDRAFVSGGFAPGLRLLAEGPHRVAPGQRVQPVLAGTAQLSLRTGGQ</sequence>
<dbReference type="PANTHER" id="PTHR30469">
    <property type="entry name" value="MULTIDRUG RESISTANCE PROTEIN MDTA"/>
    <property type="match status" value="1"/>
</dbReference>
<feature type="coiled-coil region" evidence="2">
    <location>
        <begin position="119"/>
        <end position="146"/>
    </location>
</feature>
<keyword evidence="2" id="KW-0175">Coiled coil</keyword>
<dbReference type="AlphaFoldDB" id="A0A239HWC5"/>
<protein>
    <submittedName>
        <fullName evidence="4">RND family efflux transporter, MFP subunit</fullName>
    </submittedName>
</protein>
<dbReference type="Gene3D" id="1.10.287.470">
    <property type="entry name" value="Helix hairpin bin"/>
    <property type="match status" value="1"/>
</dbReference>
<reference evidence="4 5" key="1">
    <citation type="submission" date="2017-06" db="EMBL/GenBank/DDBJ databases">
        <authorList>
            <person name="Kim H.J."/>
            <person name="Triplett B.A."/>
        </authorList>
    </citation>
    <scope>NUCLEOTIDE SEQUENCE [LARGE SCALE GENOMIC DNA]</scope>
    <source>
        <strain evidence="4 5">DSM 29339</strain>
    </source>
</reference>
<evidence type="ECO:0000256" key="1">
    <source>
        <dbReference type="ARBA" id="ARBA00009477"/>
    </source>
</evidence>
<dbReference type="Gene3D" id="2.40.420.20">
    <property type="match status" value="1"/>
</dbReference>
<evidence type="ECO:0000256" key="2">
    <source>
        <dbReference type="SAM" id="Coils"/>
    </source>
</evidence>
<dbReference type="SUPFAM" id="SSF111369">
    <property type="entry name" value="HlyD-like secretion proteins"/>
    <property type="match status" value="1"/>
</dbReference>
<feature type="domain" description="Multidrug resistance protein MdtA-like barrel-sandwich hybrid" evidence="3">
    <location>
        <begin position="94"/>
        <end position="221"/>
    </location>
</feature>
<dbReference type="GO" id="GO:0015562">
    <property type="term" value="F:efflux transmembrane transporter activity"/>
    <property type="evidence" value="ECO:0007669"/>
    <property type="project" value="TreeGrafter"/>
</dbReference>
<gene>
    <name evidence="4" type="ORF">SAMN05421757_10415</name>
</gene>
<evidence type="ECO:0000313" key="4">
    <source>
        <dbReference type="EMBL" id="SNS84494.1"/>
    </source>
</evidence>
<organism evidence="4 5">
    <name type="scientific">Tropicimonas sediminicola</name>
    <dbReference type="NCBI Taxonomy" id="1031541"/>
    <lineage>
        <taxon>Bacteria</taxon>
        <taxon>Pseudomonadati</taxon>
        <taxon>Pseudomonadota</taxon>
        <taxon>Alphaproteobacteria</taxon>
        <taxon>Rhodobacterales</taxon>
        <taxon>Roseobacteraceae</taxon>
        <taxon>Tropicimonas</taxon>
    </lineage>
</organism>
<evidence type="ECO:0000313" key="5">
    <source>
        <dbReference type="Proteomes" id="UP000198426"/>
    </source>
</evidence>
<dbReference type="Proteomes" id="UP000198426">
    <property type="component" value="Unassembled WGS sequence"/>
</dbReference>
<keyword evidence="5" id="KW-1185">Reference proteome</keyword>
<dbReference type="RefSeq" id="WP_089233123.1">
    <property type="nucleotide sequence ID" value="NZ_FZOY01000004.1"/>
</dbReference>
<proteinExistence type="inferred from homology"/>
<dbReference type="GO" id="GO:1990281">
    <property type="term" value="C:efflux pump complex"/>
    <property type="evidence" value="ECO:0007669"/>
    <property type="project" value="TreeGrafter"/>
</dbReference>
<dbReference type="InterPro" id="IPR006143">
    <property type="entry name" value="RND_pump_MFP"/>
</dbReference>
<dbReference type="Gene3D" id="2.40.50.100">
    <property type="match status" value="1"/>
</dbReference>
<dbReference type="InterPro" id="IPR058625">
    <property type="entry name" value="MdtA-like_BSH"/>
</dbReference>
<dbReference type="NCBIfam" id="TIGR01730">
    <property type="entry name" value="RND_mfp"/>
    <property type="match status" value="1"/>
</dbReference>
<name>A0A239HWC5_9RHOB</name>
<dbReference type="PANTHER" id="PTHR30469:SF11">
    <property type="entry name" value="BLL4320 PROTEIN"/>
    <property type="match status" value="1"/>
</dbReference>